<dbReference type="EMBL" id="SMOG01000002">
    <property type="protein sequence ID" value="TDF74121.1"/>
    <property type="molecule type" value="Genomic_DNA"/>
</dbReference>
<gene>
    <name evidence="1" type="ORF">E0946_01440</name>
</gene>
<protein>
    <submittedName>
        <fullName evidence="1">Peptide chain release factor 2</fullName>
    </submittedName>
</protein>
<keyword evidence="2" id="KW-1185">Reference proteome</keyword>
<dbReference type="Proteomes" id="UP000294588">
    <property type="component" value="Unassembled WGS sequence"/>
</dbReference>
<name>A0AC61QKA5_9BACT</name>
<sequence>MTKKKLTQCFPRFLRFGGYFDQEGKQKQINKLQEKMSQPDFWENPTEAKNISRKLSQLNEELEHIGTLDRLKGELETYLQLLEEDFSPALFEEAVQELPAQKQFIEKAEIECYLNDKYDYEDAILVIHSGAGGTEAQDWAEMLLRMYTRWAEENGFQYNIIDLLPGEEAGIKSVSMEIKGPYAYGMLKAEIGIHRLVRISPFNAQGKRQTSFASVYVYPEFEEDIEVDIDPKDLRIDTYRSSGAGGQYVNTTDSAVRITHIPTGIVVSCQNERSQIQNREKAMAILKSRLYQYYEEQREAEKQKEESAKSDIGWGHQIRSYVFQPYQMVKDHRTGYEVGTVDKVMDGDLDNFIYAWLKQKALEKAQ</sequence>
<proteinExistence type="predicted"/>
<reference evidence="1" key="1">
    <citation type="submission" date="2019-03" db="EMBL/GenBank/DDBJ databases">
        <title>Candidatus Syntrophosphaera thermopropionivorans: a novel player in syntrophic propionate oxidation during anaerobic digestion.</title>
        <authorList>
            <person name="Dyksma S."/>
        </authorList>
    </citation>
    <scope>NUCLEOTIDE SEQUENCE</scope>
    <source>
        <strain evidence="1">W5</strain>
    </source>
</reference>
<comment type="caution">
    <text evidence="1">The sequence shown here is derived from an EMBL/GenBank/DDBJ whole genome shotgun (WGS) entry which is preliminary data.</text>
</comment>
<evidence type="ECO:0000313" key="1">
    <source>
        <dbReference type="EMBL" id="TDF74121.1"/>
    </source>
</evidence>
<organism evidence="1 2">
    <name type="scientific">Candidatus Syntrophosphaera thermopropionivorans</name>
    <dbReference type="NCBI Taxonomy" id="2593015"/>
    <lineage>
        <taxon>Bacteria</taxon>
        <taxon>Pseudomonadati</taxon>
        <taxon>Candidatus Cloacimonadota</taxon>
        <taxon>Candidatus Cloacimonadia</taxon>
        <taxon>Candidatus Cloacimonadales</taxon>
        <taxon>Candidatus Cloacimonadaceae</taxon>
        <taxon>Candidatus Syntrophosphaera</taxon>
    </lineage>
</organism>
<evidence type="ECO:0000313" key="2">
    <source>
        <dbReference type="Proteomes" id="UP000294588"/>
    </source>
</evidence>
<accession>A0AC61QKA5</accession>